<dbReference type="Proteomes" id="UP001243375">
    <property type="component" value="Unassembled WGS sequence"/>
</dbReference>
<accession>A0ACC2WXD3</accession>
<name>A0ACC2WXD3_9TREE</name>
<proteinExistence type="predicted"/>
<protein>
    <submittedName>
        <fullName evidence="1">Uncharacterized protein</fullName>
    </submittedName>
</protein>
<organism evidence="1 2">
    <name type="scientific">Naganishia vaughanmartiniae</name>
    <dbReference type="NCBI Taxonomy" id="1424756"/>
    <lineage>
        <taxon>Eukaryota</taxon>
        <taxon>Fungi</taxon>
        <taxon>Dikarya</taxon>
        <taxon>Basidiomycota</taxon>
        <taxon>Agaricomycotina</taxon>
        <taxon>Tremellomycetes</taxon>
        <taxon>Filobasidiales</taxon>
        <taxon>Filobasidiaceae</taxon>
        <taxon>Naganishia</taxon>
    </lineage>
</organism>
<dbReference type="EMBL" id="JASBWU010000016">
    <property type="protein sequence ID" value="KAJ9115466.1"/>
    <property type="molecule type" value="Genomic_DNA"/>
</dbReference>
<keyword evidence="2" id="KW-1185">Reference proteome</keyword>
<sequence length="1996" mass="221230">MEQACNRATKLAEAPDCSERHLTLAIQSAVDSANQAVMKAAMRALLSFKPRDPGDNPSGGITLVRALIRLYLKDMDVGAVDIDFVVREVLNLFHQAVEICRKLQEAGQLVVYAKDCAWLYKTAYNLALQGLSSWENTDSILTCFEVAVDLMRIYHNLQGVTADTQLPQQMLLGLHACLCGRVFAARSAENNEERTRLWQQARDILTAHQIALDNCPSPSPEIRAQAVILEVEILGSLNQWEEIKTLLQSTSVQGLPLQVCEAIADISFQNGTPITVTYMLQTLALKISTHTNQSGVVVLRWLRSMIDLLIHRKDTGDLENALLHIERTRDIAQSRLNEVRDSEELEWLLATSWNQGLDYINLSDIGHAKAWLEQAISFCSLLPNGEVRLAQVGVIPYCIGRSADRTLSELDRCAMYTNLLHMWAYKSYNDNAPSDDEPRFPPLPEPKVKTSLFSWTGDWYTKSKKAPIDKLTGLLATRRRKPAKSARSRRSSFVSSFFSTRQSNHDGRLDKIIKLLELLAEDKLRIQEDRVQPSVRSRTSSRGAGRSRMSKDHEDGDDDMSDDDDGDYRQSGRPSNSRRQRPGKSPLLRSHPHSALEATTEAGLQAALQNWRSKSSDGKTPGLKDRLKSSVKAGAIGAGKMGLRQIAYPSSRSRSQRNGSDEGSMESLDDKANPIISQLPALESMGKDRLDEMLKAAMQGPEKERPKKNDRPSVDGYQEPGHSRFRKEMLHYAEESPDLDEEDLLDGILPPVGRYDFDDSLEPLEKPKRPRKRRDDAQEDGFEGSRKADGKSRPLHFDPKASSSVQAFDWPDKEEISKTRDDKKTSRGKGNMMVMNDDTFVPEASKSRHATPTRPSRPQETSEDAQEMLRQLMQISGKDGRRDLTDADLRRLTKASTPEGRKIRHKTSSQRSQPNKDTGEDPEKLLRTLMQVPDEGGLEKLNKDDLRRLAEATRGHVPSPLDTMIKKGESSSRRPETSRNIGMRSTSQVSDDCFGIAWPTPPSHEPSDNETLPEYESPTMEAFRLNNQQRAPRPESLMQPQSTARVQEIPPTLATGRRNEDLFQRVLGTMLVEKSKDLAKKQQEYQGERLQPSTEQVILRIVGSWFMKQLPPLERANGLFSFADDDSLFEFLEELVKMSSLLGYPVLQRKCWDSDIYEHLQQEAESLQKCFLGVASVAVVKYLRHTSSDLTRDMPRILDMCYDMLKASPKDPSQVLAIIPKIRAQSKDSQCQNQRKALEADGLLDILYELATEFLAGDAPVSGSPDISSTTDATGESPMRPGSFSDTSERQTQTSVSIVSMEQEELGMNKMPKQRPINSSTSETNGHRGLAADFYEAPTPGPEGFSSAVLKDLEQKPEDASQTYRHTEDSGLNIAKETPRMGLEKKRSMSSNKEDLSRPGEQQMEDSLLMMERPRQVKEEATLQVPQNSAPIEPEGRNSSSSSEEECHSGLDATSILPTILRKKLEGKKRSTPKLANASKLGILGTLTEEGPLQEVADSDIGKRRRIPTKTRSASSARSPSRTRAIQSIARRVPGSYFPPADDMVKAVGTGDTVENQPRLRPGPIVTQASIYTPATASPLRASMSALSPEASTRSSAREEIQLQRPTATVSSPTGVVFANPFSGDTTHPADSEANAIATPASASATIPVYTAETITRPDPAMTSPKASLVEAIQDYADDEMIFLTPMASPTLAQDVEILADAAETSEEEATDVSDTSDSASIGSNEMLTSEDIRAGVLRDHDMEALVDHGPEPLTEAEKDLAAREPEALVPGPRGVITSQDVRNHSVSFNDFSRAYTGAVPRVEVTPGAIQNTQGEIIPIDDEDIHLEAGETLIDGTGRVWNSKGLIEPGRDDQGKTILYAVDIAQIKRANNGVMPAMMPWDDDEWMDDEPGTPSYDPDDDTVSAVSPASSMDSSMFDTPRGRAGRLRGSQRRESDLDRIDDQLGNAVNPAISEYDEYDEPLDEMDMQAEEERINAEEEADMIRASVNEQKKMGLI</sequence>
<comment type="caution">
    <text evidence="1">The sequence shown here is derived from an EMBL/GenBank/DDBJ whole genome shotgun (WGS) entry which is preliminary data.</text>
</comment>
<reference evidence="1" key="1">
    <citation type="submission" date="2023-04" db="EMBL/GenBank/DDBJ databases">
        <title>Draft Genome sequencing of Naganishia species isolated from polar environments using Oxford Nanopore Technology.</title>
        <authorList>
            <person name="Leo P."/>
            <person name="Venkateswaran K."/>
        </authorList>
    </citation>
    <scope>NUCLEOTIDE SEQUENCE</scope>
    <source>
        <strain evidence="1">MNA-CCFEE 5425</strain>
    </source>
</reference>
<gene>
    <name evidence="1" type="ORF">QFC22_005224</name>
</gene>
<evidence type="ECO:0000313" key="2">
    <source>
        <dbReference type="Proteomes" id="UP001243375"/>
    </source>
</evidence>
<evidence type="ECO:0000313" key="1">
    <source>
        <dbReference type="EMBL" id="KAJ9115466.1"/>
    </source>
</evidence>